<dbReference type="Proteomes" id="UP001202328">
    <property type="component" value="Unassembled WGS sequence"/>
</dbReference>
<dbReference type="AlphaFoldDB" id="A0AAD4TLW3"/>
<name>A0AAD4TLW3_9MAGN</name>
<sequence>MKNYETLMDSDCTVPRSSLSCSSFIVNWSSVTENPPQVKKILKINRGNSFSIKDPWMKELKVSVSKLFDVIGGIMVRIQMEWLWLG</sequence>
<protein>
    <submittedName>
        <fullName evidence="1">Uncharacterized protein</fullName>
    </submittedName>
</protein>
<reference evidence="1" key="1">
    <citation type="submission" date="2022-04" db="EMBL/GenBank/DDBJ databases">
        <title>A functionally conserved STORR gene fusion in Papaver species that diverged 16.8 million years ago.</title>
        <authorList>
            <person name="Catania T."/>
        </authorList>
    </citation>
    <scope>NUCLEOTIDE SEQUENCE</scope>
    <source>
        <strain evidence="1">S-188037</strain>
    </source>
</reference>
<accession>A0AAD4TLW3</accession>
<proteinExistence type="predicted"/>
<evidence type="ECO:0000313" key="2">
    <source>
        <dbReference type="Proteomes" id="UP001202328"/>
    </source>
</evidence>
<evidence type="ECO:0000313" key="1">
    <source>
        <dbReference type="EMBL" id="KAI3963315.1"/>
    </source>
</evidence>
<dbReference type="EMBL" id="JAJJMB010000061">
    <property type="protein sequence ID" value="KAI3963315.1"/>
    <property type="molecule type" value="Genomic_DNA"/>
</dbReference>
<organism evidence="1 2">
    <name type="scientific">Papaver atlanticum</name>
    <dbReference type="NCBI Taxonomy" id="357466"/>
    <lineage>
        <taxon>Eukaryota</taxon>
        <taxon>Viridiplantae</taxon>
        <taxon>Streptophyta</taxon>
        <taxon>Embryophyta</taxon>
        <taxon>Tracheophyta</taxon>
        <taxon>Spermatophyta</taxon>
        <taxon>Magnoliopsida</taxon>
        <taxon>Ranunculales</taxon>
        <taxon>Papaveraceae</taxon>
        <taxon>Papaveroideae</taxon>
        <taxon>Papaver</taxon>
    </lineage>
</organism>
<comment type="caution">
    <text evidence="1">The sequence shown here is derived from an EMBL/GenBank/DDBJ whole genome shotgun (WGS) entry which is preliminary data.</text>
</comment>
<keyword evidence="2" id="KW-1185">Reference proteome</keyword>
<gene>
    <name evidence="1" type="ORF">MKW98_022737</name>
</gene>